<reference evidence="10 11" key="1">
    <citation type="submission" date="2019-06" db="EMBL/GenBank/DDBJ databases">
        <title>A chromosomal-level reference genome of Carpinus fangiana (Coryloideae, Betulaceae).</title>
        <authorList>
            <person name="Yang X."/>
            <person name="Wang Z."/>
            <person name="Zhang L."/>
            <person name="Hao G."/>
            <person name="Liu J."/>
            <person name="Yang Y."/>
        </authorList>
    </citation>
    <scope>NUCLEOTIDE SEQUENCE [LARGE SCALE GENOMIC DNA]</scope>
    <source>
        <strain evidence="10">Cfa_2016G</strain>
        <tissue evidence="10">Leaf</tissue>
    </source>
</reference>
<dbReference type="EMBL" id="CM017321">
    <property type="protein sequence ID" value="KAE7998040.1"/>
    <property type="molecule type" value="Genomic_DNA"/>
</dbReference>
<evidence type="ECO:0000256" key="7">
    <source>
        <dbReference type="ARBA" id="ARBA00023717"/>
    </source>
</evidence>
<proteinExistence type="inferred from homology"/>
<dbReference type="GO" id="GO:0070403">
    <property type="term" value="F:NAD+ binding"/>
    <property type="evidence" value="ECO:0007669"/>
    <property type="project" value="InterPro"/>
</dbReference>
<evidence type="ECO:0000256" key="3">
    <source>
        <dbReference type="ARBA" id="ARBA00023235"/>
    </source>
</evidence>
<evidence type="ECO:0000256" key="4">
    <source>
        <dbReference type="ARBA" id="ARBA00023239"/>
    </source>
</evidence>
<comment type="catalytic activity">
    <reaction evidence="7">
        <text>a 4-saturated-(3S)-3-hydroxyacyl-CoA = a (3E)-enoyl-CoA + H2O</text>
        <dbReference type="Rhea" id="RHEA:20724"/>
        <dbReference type="ChEBI" id="CHEBI:15377"/>
        <dbReference type="ChEBI" id="CHEBI:58521"/>
        <dbReference type="ChEBI" id="CHEBI:137480"/>
        <dbReference type="EC" id="4.2.1.17"/>
    </reaction>
</comment>
<dbReference type="GO" id="GO:0003857">
    <property type="term" value="F:(3S)-3-hydroxyacyl-CoA dehydrogenase (NAD+) activity"/>
    <property type="evidence" value="ECO:0007669"/>
    <property type="project" value="TreeGrafter"/>
</dbReference>
<comment type="catalytic activity">
    <reaction evidence="6">
        <text>a (3S)-3-hydroxyacyl-CoA = a (2E)-enoyl-CoA + H2O</text>
        <dbReference type="Rhea" id="RHEA:16105"/>
        <dbReference type="ChEBI" id="CHEBI:15377"/>
        <dbReference type="ChEBI" id="CHEBI:57318"/>
        <dbReference type="ChEBI" id="CHEBI:58856"/>
        <dbReference type="EC" id="4.2.1.17"/>
    </reaction>
</comment>
<evidence type="ECO:0000256" key="2">
    <source>
        <dbReference type="ARBA" id="ARBA00023002"/>
    </source>
</evidence>
<dbReference type="InterPro" id="IPR006176">
    <property type="entry name" value="3-OHacyl-CoA_DH_NAD-bd"/>
</dbReference>
<evidence type="ECO:0000259" key="9">
    <source>
        <dbReference type="Pfam" id="PF02737"/>
    </source>
</evidence>
<evidence type="ECO:0000259" key="8">
    <source>
        <dbReference type="Pfam" id="PF00725"/>
    </source>
</evidence>
<evidence type="ECO:0000256" key="5">
    <source>
        <dbReference type="ARBA" id="ARBA00023268"/>
    </source>
</evidence>
<dbReference type="Gene3D" id="1.10.1040.50">
    <property type="match status" value="1"/>
</dbReference>
<dbReference type="SUPFAM" id="SSF48179">
    <property type="entry name" value="6-phosphogluconate dehydrogenase C-terminal domain-like"/>
    <property type="match status" value="1"/>
</dbReference>
<dbReference type="Proteomes" id="UP000327013">
    <property type="component" value="Chromosome 1"/>
</dbReference>
<gene>
    <name evidence="10" type="ORF">FH972_002619</name>
</gene>
<keyword evidence="4" id="KW-0456">Lyase</keyword>
<dbReference type="GO" id="GO:0005777">
    <property type="term" value="C:peroxisome"/>
    <property type="evidence" value="ECO:0007669"/>
    <property type="project" value="TreeGrafter"/>
</dbReference>
<dbReference type="PANTHER" id="PTHR23309">
    <property type="entry name" value="3-HYDROXYACYL-COA DEHYROGENASE"/>
    <property type="match status" value="1"/>
</dbReference>
<feature type="domain" description="3-hydroxyacyl-CoA dehydrogenase NAD binding" evidence="9">
    <location>
        <begin position="185"/>
        <end position="319"/>
    </location>
</feature>
<dbReference type="SUPFAM" id="SSF51735">
    <property type="entry name" value="NAD(P)-binding Rossmann-fold domains"/>
    <property type="match status" value="1"/>
</dbReference>
<dbReference type="GO" id="GO:0006635">
    <property type="term" value="P:fatty acid beta-oxidation"/>
    <property type="evidence" value="ECO:0007669"/>
    <property type="project" value="TreeGrafter"/>
</dbReference>
<keyword evidence="5" id="KW-0511">Multifunctional enzyme</keyword>
<name>A0A5N6QIV5_9ROSI</name>
<keyword evidence="11" id="KW-1185">Reference proteome</keyword>
<evidence type="ECO:0008006" key="12">
    <source>
        <dbReference type="Google" id="ProtNLM"/>
    </source>
</evidence>
<dbReference type="Pfam" id="PF02737">
    <property type="entry name" value="3HCDH_N"/>
    <property type="match status" value="1"/>
</dbReference>
<dbReference type="Gene3D" id="3.40.50.720">
    <property type="entry name" value="NAD(P)-binding Rossmann-like Domain"/>
    <property type="match status" value="1"/>
</dbReference>
<dbReference type="OrthoDB" id="1737359at2759"/>
<dbReference type="GO" id="GO:0016853">
    <property type="term" value="F:isomerase activity"/>
    <property type="evidence" value="ECO:0007669"/>
    <property type="project" value="UniProtKB-KW"/>
</dbReference>
<accession>A0A5N6QIV5</accession>
<evidence type="ECO:0000313" key="11">
    <source>
        <dbReference type="Proteomes" id="UP000327013"/>
    </source>
</evidence>
<dbReference type="PANTHER" id="PTHR23309:SF9">
    <property type="entry name" value="PEROXISOMAL FATTY ACID BETA-OXIDATION MULTIFUNCTIONAL PROTEIN MFP2"/>
    <property type="match status" value="1"/>
</dbReference>
<feature type="domain" description="3-hydroxyacyl-CoA dehydrogenase C-terminal" evidence="8">
    <location>
        <begin position="321"/>
        <end position="364"/>
    </location>
</feature>
<dbReference type="Pfam" id="PF02519">
    <property type="entry name" value="Auxin_inducible"/>
    <property type="match status" value="1"/>
</dbReference>
<evidence type="ECO:0000256" key="1">
    <source>
        <dbReference type="ARBA" id="ARBA00006974"/>
    </source>
</evidence>
<keyword evidence="3" id="KW-0413">Isomerase</keyword>
<dbReference type="InterPro" id="IPR006108">
    <property type="entry name" value="3HC_DH_C"/>
</dbReference>
<dbReference type="Pfam" id="PF00725">
    <property type="entry name" value="3HCDH"/>
    <property type="match status" value="1"/>
</dbReference>
<sequence>MERITSSPENPSPLVLHTLASLLETQESSCAFTFFPLILALHGKKQEVRDVPKGCLVIKVGQGEEQQRFVVLVIYFNHPLFMQLLKEAEEECGFDQKGTITIPCHVEEFRNVQGMIDREKSLHHHHAVISCFREKIIIAGNNLKCLRHQHRLMGFLRFDFSVVPSHSMMKFESGYTVETVFDGTNLQSSVKEGKMFEKDLENTISTLKGVFDYESFKDMDMVIEDAIENVSLKQQIFADLEKYCPPHCILVSNTSTIDLSLIGERIKSQDRIVGAHFFSSPAQRLLEIVRTRQTSPQVVVDLLDVVEKIKKTPVVVGDCTGFAVNRMLFPYAQAATLLVERGADLNQIDRAITEFGMPMSPFRLRKII</sequence>
<evidence type="ECO:0000313" key="10">
    <source>
        <dbReference type="EMBL" id="KAE7998040.1"/>
    </source>
</evidence>
<dbReference type="AlphaFoldDB" id="A0A5N6QIV5"/>
<keyword evidence="2" id="KW-0560">Oxidoreductase</keyword>
<dbReference type="GO" id="GO:0004300">
    <property type="term" value="F:enoyl-CoA hydratase activity"/>
    <property type="evidence" value="ECO:0007669"/>
    <property type="project" value="UniProtKB-EC"/>
</dbReference>
<evidence type="ECO:0000256" key="6">
    <source>
        <dbReference type="ARBA" id="ARBA00023709"/>
    </source>
</evidence>
<organism evidence="10 11">
    <name type="scientific">Carpinus fangiana</name>
    <dbReference type="NCBI Taxonomy" id="176857"/>
    <lineage>
        <taxon>Eukaryota</taxon>
        <taxon>Viridiplantae</taxon>
        <taxon>Streptophyta</taxon>
        <taxon>Embryophyta</taxon>
        <taxon>Tracheophyta</taxon>
        <taxon>Spermatophyta</taxon>
        <taxon>Magnoliopsida</taxon>
        <taxon>eudicotyledons</taxon>
        <taxon>Gunneridae</taxon>
        <taxon>Pentapetalae</taxon>
        <taxon>rosids</taxon>
        <taxon>fabids</taxon>
        <taxon>Fagales</taxon>
        <taxon>Betulaceae</taxon>
        <taxon>Carpinus</taxon>
    </lineage>
</organism>
<dbReference type="InterPro" id="IPR003676">
    <property type="entry name" value="SAUR_fam"/>
</dbReference>
<dbReference type="InterPro" id="IPR008927">
    <property type="entry name" value="6-PGluconate_DH-like_C_sf"/>
</dbReference>
<dbReference type="InterPro" id="IPR036291">
    <property type="entry name" value="NAD(P)-bd_dom_sf"/>
</dbReference>
<protein>
    <recommendedName>
        <fullName evidence="12">3-hydroxyacyl-CoA dehydrogenase NAD binding domain-containing protein</fullName>
    </recommendedName>
</protein>
<dbReference type="GO" id="GO:0009733">
    <property type="term" value="P:response to auxin"/>
    <property type="evidence" value="ECO:0007669"/>
    <property type="project" value="InterPro"/>
</dbReference>
<comment type="similarity">
    <text evidence="1">Belongs to the ARG7 family.</text>
</comment>